<dbReference type="SUPFAM" id="SSF54001">
    <property type="entry name" value="Cysteine proteinases"/>
    <property type="match status" value="1"/>
</dbReference>
<dbReference type="Gene3D" id="2.30.30.40">
    <property type="entry name" value="SH3 Domains"/>
    <property type="match status" value="1"/>
</dbReference>
<name>A0A0P7YRV1_9CYAN</name>
<dbReference type="InterPro" id="IPR007921">
    <property type="entry name" value="CHAP_dom"/>
</dbReference>
<organism evidence="2 3">
    <name type="scientific">Phormidesmis priestleyi Ana</name>
    <dbReference type="NCBI Taxonomy" id="1666911"/>
    <lineage>
        <taxon>Bacteria</taxon>
        <taxon>Bacillati</taxon>
        <taxon>Cyanobacteriota</taxon>
        <taxon>Cyanophyceae</taxon>
        <taxon>Leptolyngbyales</taxon>
        <taxon>Leptolyngbyaceae</taxon>
        <taxon>Phormidesmis</taxon>
    </lineage>
</organism>
<dbReference type="Pfam" id="PF05257">
    <property type="entry name" value="CHAP"/>
    <property type="match status" value="1"/>
</dbReference>
<dbReference type="Gene3D" id="3.90.1720.10">
    <property type="entry name" value="endopeptidase domain like (from Nostoc punctiforme)"/>
    <property type="match status" value="1"/>
</dbReference>
<evidence type="ECO:0000259" key="1">
    <source>
        <dbReference type="PROSITE" id="PS50911"/>
    </source>
</evidence>
<reference evidence="2 3" key="1">
    <citation type="submission" date="2015-09" db="EMBL/GenBank/DDBJ databases">
        <title>Identification and resolution of microdiversity through metagenomic sequencing of parallel consortia.</title>
        <authorList>
            <person name="Nelson W.C."/>
            <person name="Romine M.F."/>
            <person name="Lindemann S.R."/>
        </authorList>
    </citation>
    <scope>NUCLEOTIDE SEQUENCE [LARGE SCALE GENOMIC DNA]</scope>
    <source>
        <strain evidence="2">Ana</strain>
    </source>
</reference>
<dbReference type="EMBL" id="LJZR01000034">
    <property type="protein sequence ID" value="KPQ33304.1"/>
    <property type="molecule type" value="Genomic_DNA"/>
</dbReference>
<sequence>MFNLDSNTSGLSLNQHSESSLVSALPDPASLIGDTLTPQNSASVGFSAPSVDPFQAASIEDYLLSASTAYDLGALATLGTTYDGQTTPVSGMLSDMVDAAQDRLLNWAGSAEFAEQLAITFDQAASYEAAAAVIQQIAEGDLNEMVSIQIGSDAVLGSALGSYDSVTNTIFLADDLFAEGSDMSAVATSVLIEELGHFVDKQIGDQDSTGDEGAIFSAYAQGIALSNEMLTALKTEDDFMSISLDGQSYLVEQSQVAMTELNGTLYQTHRGTNHNMYIRASTNGRDWSGWQKIGNDGWQTHNAPEIEAFDGKLYISHRGLGDQIFVGRIDPNEIDGAGNVAVKGNRHIGGATSDAVSLKAQGDILYAFHRGTDNEIYFKTIGTSTSGNDHVNDTSGWNHLDIPGGHTSTPDAIAIESHRNVWGQEELFVAHRSERGDMYIGKLNPQGDFQGWAKINGNTKKGMALASANGQLYITHTGSDGTIYSGVYSGGNHVSWQKQARQTTSEVSLEAFGNKVFETHHSASGQIYTFSTNADGNVASRAWMREHYDQNAITPDDFVPPARTPEPDVTGSVIQMGRHLNIRSGPGTGYSDVGDAPSGASYRFDGWTNGQSYTKLDGGSSDVWYRIEGTDHWVAGDYIEGIDTSQLEYHGNENQNTISVPSDINNILNSSAESQRSYLGVDENSGFYSAARNKFVRSNRTGEDYLWCTDYAYGRALEKGLISASHGLGSRISGHAGVWDNQAGTSHAQPRDNSFVVWEANTAGAGSVGHVAFVEKVYDDGSFLISESNWDSRDMAFNLRLIKPGTSAYQYAKFVYL</sequence>
<dbReference type="STRING" id="1666911.HLUCCA11_18905"/>
<dbReference type="Proteomes" id="UP000050465">
    <property type="component" value="Unassembled WGS sequence"/>
</dbReference>
<evidence type="ECO:0000313" key="3">
    <source>
        <dbReference type="Proteomes" id="UP000050465"/>
    </source>
</evidence>
<comment type="caution">
    <text evidence="2">The sequence shown here is derived from an EMBL/GenBank/DDBJ whole genome shotgun (WGS) entry which is preliminary data.</text>
</comment>
<evidence type="ECO:0000313" key="2">
    <source>
        <dbReference type="EMBL" id="KPQ33304.1"/>
    </source>
</evidence>
<protein>
    <submittedName>
        <fullName evidence="2">CHAP domain/Bacterial SH3 domain</fullName>
    </submittedName>
</protein>
<accession>A0A0P7YRV1</accession>
<gene>
    <name evidence="2" type="ORF">HLUCCA11_18905</name>
</gene>
<dbReference type="PROSITE" id="PS50911">
    <property type="entry name" value="CHAP"/>
    <property type="match status" value="1"/>
</dbReference>
<dbReference type="SUPFAM" id="SSF89372">
    <property type="entry name" value="Fucose-specific lectin"/>
    <property type="match status" value="2"/>
</dbReference>
<proteinExistence type="predicted"/>
<dbReference type="InterPro" id="IPR038765">
    <property type="entry name" value="Papain-like_cys_pep_sf"/>
</dbReference>
<dbReference type="AlphaFoldDB" id="A0A0P7YRV1"/>
<feature type="domain" description="Peptidase C51" evidence="1">
    <location>
        <begin position="683"/>
        <end position="817"/>
    </location>
</feature>